<dbReference type="PANTHER" id="PTHR30590:SF2">
    <property type="entry name" value="INNER MEMBRANE PROTEIN"/>
    <property type="match status" value="1"/>
</dbReference>
<feature type="transmembrane region" description="Helical" evidence="1">
    <location>
        <begin position="312"/>
        <end position="329"/>
    </location>
</feature>
<dbReference type="STRING" id="1219360.GCA_001571305_00398"/>
<feature type="transmembrane region" description="Helical" evidence="1">
    <location>
        <begin position="335"/>
        <end position="356"/>
    </location>
</feature>
<dbReference type="PANTHER" id="PTHR30590">
    <property type="entry name" value="INNER MEMBRANE PROTEIN"/>
    <property type="match status" value="1"/>
</dbReference>
<evidence type="ECO:0000256" key="1">
    <source>
        <dbReference type="SAM" id="Phobius"/>
    </source>
</evidence>
<feature type="transmembrane region" description="Helical" evidence="1">
    <location>
        <begin position="55"/>
        <end position="77"/>
    </location>
</feature>
<evidence type="ECO:0000313" key="3">
    <source>
        <dbReference type="EMBL" id="MBD8105645.1"/>
    </source>
</evidence>
<feature type="transmembrane region" description="Helical" evidence="1">
    <location>
        <begin position="194"/>
        <end position="216"/>
    </location>
</feature>
<sequence length="392" mass="44312">MSRILPLDFIRGLAILGILLLNITAFGLPKAAYLNPAWQGLPSLSDFVVWAAMDLFAQAKFLTLFAILFGGGLQLLLPRGKRWIQSRLSWLVILGFLHALLLWEGDILLAYGLTGLIAWRMIRDVPGTRQLFNTGVMLYLIGSGVLVVLGMASGHTPNNSWLPGAADVQYETFWRTHGGWEAVANRLDMLGSSLMALAAQYGWQLAGLMMLGAALMRSGWLRGSWSLQHYRRTGARLVIFGMLIEAASIALQWYVKWDFRWAGFFLQVPREISAPLQSLGYAALCFGWWPQLQRWRLTLMVSAVGRMALSNYLLQTLICTTLFNHFALFNHFNRLQLLLIVPLVWGVNLLFSHYWLRTFRQGPVEWLWRRLTAAGLSAEQKPPAEDDMHHKG</sequence>
<evidence type="ECO:0000313" key="4">
    <source>
        <dbReference type="EMBL" id="TKJ89413.1"/>
    </source>
</evidence>
<gene>
    <name evidence="4" type="ORF">EpCFBP13511_14010</name>
    <name evidence="3" type="ORF">IFT93_04305</name>
</gene>
<comment type="caution">
    <text evidence="4">The sequence shown here is derived from an EMBL/GenBank/DDBJ whole genome shotgun (WGS) entry which is preliminary data.</text>
</comment>
<dbReference type="EMBL" id="QGAC01000012">
    <property type="protein sequence ID" value="TKJ89413.1"/>
    <property type="molecule type" value="Genomic_DNA"/>
</dbReference>
<dbReference type="InterPro" id="IPR052529">
    <property type="entry name" value="Bact_Transport_Assoc"/>
</dbReference>
<dbReference type="Proteomes" id="UP000306393">
    <property type="component" value="Unassembled WGS sequence"/>
</dbReference>
<evidence type="ECO:0000313" key="6">
    <source>
        <dbReference type="Proteomes" id="UP000661012"/>
    </source>
</evidence>
<dbReference type="EMBL" id="JACYNN010000002">
    <property type="protein sequence ID" value="MBD8105645.1"/>
    <property type="molecule type" value="Genomic_DNA"/>
</dbReference>
<evidence type="ECO:0000259" key="2">
    <source>
        <dbReference type="Pfam" id="PF04235"/>
    </source>
</evidence>
<dbReference type="NCBIfam" id="NF008093">
    <property type="entry name" value="PRK10835.1"/>
    <property type="match status" value="1"/>
</dbReference>
<protein>
    <submittedName>
        <fullName evidence="4">DUF418 family protein</fullName>
    </submittedName>
</protein>
<name>A0A4U3F7C5_9GAMM</name>
<dbReference type="Proteomes" id="UP000661012">
    <property type="component" value="Unassembled WGS sequence"/>
</dbReference>
<dbReference type="GeneID" id="67476003"/>
<dbReference type="OrthoDB" id="9807744at2"/>
<organism evidence="4 5">
    <name type="scientific">Erwinia persicina</name>
    <dbReference type="NCBI Taxonomy" id="55211"/>
    <lineage>
        <taxon>Bacteria</taxon>
        <taxon>Pseudomonadati</taxon>
        <taxon>Pseudomonadota</taxon>
        <taxon>Gammaproteobacteria</taxon>
        <taxon>Enterobacterales</taxon>
        <taxon>Erwiniaceae</taxon>
        <taxon>Erwinia</taxon>
    </lineage>
</organism>
<dbReference type="RefSeq" id="WP_062742876.1">
    <property type="nucleotide sequence ID" value="NZ_CP082141.1"/>
</dbReference>
<feature type="transmembrane region" description="Helical" evidence="1">
    <location>
        <begin position="134"/>
        <end position="153"/>
    </location>
</feature>
<keyword evidence="1" id="KW-0812">Transmembrane</keyword>
<feature type="domain" description="DUF418" evidence="2">
    <location>
        <begin position="215"/>
        <end position="373"/>
    </location>
</feature>
<keyword evidence="1" id="KW-1133">Transmembrane helix</keyword>
<feature type="transmembrane region" description="Helical" evidence="1">
    <location>
        <begin position="12"/>
        <end position="35"/>
    </location>
</feature>
<dbReference type="AlphaFoldDB" id="A0A4U3F7C5"/>
<dbReference type="InterPro" id="IPR007349">
    <property type="entry name" value="DUF418"/>
</dbReference>
<keyword evidence="6" id="KW-1185">Reference proteome</keyword>
<feature type="transmembrane region" description="Helical" evidence="1">
    <location>
        <begin position="237"/>
        <end position="255"/>
    </location>
</feature>
<reference evidence="3 6" key="2">
    <citation type="journal article" date="2020" name="FEMS Microbiol. Ecol.">
        <title>Temporal dynamics of bacterial communities during seed development and maturation.</title>
        <authorList>
            <person name="Chesneau G."/>
            <person name="Torres-Cortes G."/>
            <person name="Briand M."/>
            <person name="Darrasse A."/>
            <person name="Preveaux A."/>
            <person name="Marais C."/>
            <person name="Jacques M.A."/>
            <person name="Shade A."/>
            <person name="Barret M."/>
        </authorList>
    </citation>
    <scope>NUCLEOTIDE SEQUENCE [LARGE SCALE GENOMIC DNA]</scope>
    <source>
        <strain evidence="3 6">CFBP13732</strain>
    </source>
</reference>
<reference evidence="4 5" key="1">
    <citation type="journal article" date="2019" name="Sci. Rep.">
        <title>Differences in resource use lead to coexistence of seed-transmitted microbial populations.</title>
        <authorList>
            <person name="Torres-Cortes G."/>
            <person name="Garcia B.J."/>
            <person name="Compant S."/>
            <person name="Rezki S."/>
            <person name="Jones P."/>
            <person name="Preveaux A."/>
            <person name="Briand M."/>
            <person name="Roulet A."/>
            <person name="Bouchez O."/>
            <person name="Jacobson D."/>
            <person name="Barret M."/>
        </authorList>
    </citation>
    <scope>NUCLEOTIDE SEQUENCE [LARGE SCALE GENOMIC DNA]</scope>
    <source>
        <strain evidence="4 5">CFBP13511</strain>
    </source>
</reference>
<keyword evidence="1" id="KW-0472">Membrane</keyword>
<proteinExistence type="predicted"/>
<evidence type="ECO:0000313" key="5">
    <source>
        <dbReference type="Proteomes" id="UP000306393"/>
    </source>
</evidence>
<dbReference type="Pfam" id="PF04235">
    <property type="entry name" value="DUF418"/>
    <property type="match status" value="1"/>
</dbReference>
<accession>A0A4U3F7C5</accession>